<reference evidence="7 8" key="1">
    <citation type="submission" date="2019-08" db="EMBL/GenBank/DDBJ databases">
        <title>Archangium and Cystobacter genomes.</title>
        <authorList>
            <person name="Chen I.-C.K."/>
            <person name="Wielgoss S."/>
        </authorList>
    </citation>
    <scope>NUCLEOTIDE SEQUENCE [LARGE SCALE GENOMIC DNA]</scope>
    <source>
        <strain evidence="7 8">Cbm 6</strain>
    </source>
</reference>
<dbReference type="Pfam" id="PF04542">
    <property type="entry name" value="Sigma70_r2"/>
    <property type="match status" value="1"/>
</dbReference>
<feature type="domain" description="RNA polymerase sigma factor 70 region 4 type 2" evidence="6">
    <location>
        <begin position="148"/>
        <end position="199"/>
    </location>
</feature>
<sequence>MKSHDPKSPPSPSMGSMTALSREGLRAVTPLEDKRIQAVLAGERDAAESLLTELLPRVRNLVRYLLRGDEDVDDIAQESLIAILRGLPSWRGEGSFKSWSDRVVVRVTFASIKKARATQHQSGGDAAVELVTVPSEDAPPDDYVFRRDMVKLLDKLSDERRHALVLHYVLGMSVPEMTEELGIPFETVRSRLRLGRGQLRELYEKESSRGGSQG</sequence>
<dbReference type="NCBIfam" id="TIGR02937">
    <property type="entry name" value="sigma70-ECF"/>
    <property type="match status" value="1"/>
</dbReference>
<evidence type="ECO:0000313" key="8">
    <source>
        <dbReference type="Proteomes" id="UP001611383"/>
    </source>
</evidence>
<organism evidence="7 8">
    <name type="scientific">Archangium minus</name>
    <dbReference type="NCBI Taxonomy" id="83450"/>
    <lineage>
        <taxon>Bacteria</taxon>
        <taxon>Pseudomonadati</taxon>
        <taxon>Myxococcota</taxon>
        <taxon>Myxococcia</taxon>
        <taxon>Myxococcales</taxon>
        <taxon>Cystobacterineae</taxon>
        <taxon>Archangiaceae</taxon>
        <taxon>Archangium</taxon>
    </lineage>
</organism>
<gene>
    <name evidence="7" type="ORF">F0U60_50910</name>
</gene>
<dbReference type="InterPro" id="IPR013325">
    <property type="entry name" value="RNA_pol_sigma_r2"/>
</dbReference>
<dbReference type="InterPro" id="IPR036388">
    <property type="entry name" value="WH-like_DNA-bd_sf"/>
</dbReference>
<evidence type="ECO:0000259" key="6">
    <source>
        <dbReference type="Pfam" id="PF08281"/>
    </source>
</evidence>
<dbReference type="Pfam" id="PF08281">
    <property type="entry name" value="Sigma70_r4_2"/>
    <property type="match status" value="1"/>
</dbReference>
<dbReference type="EMBL" id="CP043494">
    <property type="protein sequence ID" value="WNG51530.1"/>
    <property type="molecule type" value="Genomic_DNA"/>
</dbReference>
<dbReference type="Gene3D" id="1.10.10.10">
    <property type="entry name" value="Winged helix-like DNA-binding domain superfamily/Winged helix DNA-binding domain"/>
    <property type="match status" value="1"/>
</dbReference>
<dbReference type="PANTHER" id="PTHR43133">
    <property type="entry name" value="RNA POLYMERASE ECF-TYPE SIGMA FACTO"/>
    <property type="match status" value="1"/>
</dbReference>
<proteinExistence type="inferred from homology"/>
<keyword evidence="2" id="KW-0805">Transcription regulation</keyword>
<evidence type="ECO:0000313" key="7">
    <source>
        <dbReference type="EMBL" id="WNG51530.1"/>
    </source>
</evidence>
<evidence type="ECO:0000256" key="4">
    <source>
        <dbReference type="ARBA" id="ARBA00023163"/>
    </source>
</evidence>
<dbReference type="SUPFAM" id="SSF88946">
    <property type="entry name" value="Sigma2 domain of RNA polymerase sigma factors"/>
    <property type="match status" value="1"/>
</dbReference>
<evidence type="ECO:0000256" key="2">
    <source>
        <dbReference type="ARBA" id="ARBA00023015"/>
    </source>
</evidence>
<evidence type="ECO:0000259" key="5">
    <source>
        <dbReference type="Pfam" id="PF04542"/>
    </source>
</evidence>
<dbReference type="InterPro" id="IPR039425">
    <property type="entry name" value="RNA_pol_sigma-70-like"/>
</dbReference>
<dbReference type="InterPro" id="IPR013249">
    <property type="entry name" value="RNA_pol_sigma70_r4_t2"/>
</dbReference>
<dbReference type="Proteomes" id="UP001611383">
    <property type="component" value="Chromosome"/>
</dbReference>
<protein>
    <submittedName>
        <fullName evidence="7">RNA polymerase sigma factor</fullName>
    </submittedName>
</protein>
<keyword evidence="4" id="KW-0804">Transcription</keyword>
<dbReference type="PANTHER" id="PTHR43133:SF51">
    <property type="entry name" value="RNA POLYMERASE SIGMA FACTOR"/>
    <property type="match status" value="1"/>
</dbReference>
<dbReference type="SUPFAM" id="SSF88659">
    <property type="entry name" value="Sigma3 and sigma4 domains of RNA polymerase sigma factors"/>
    <property type="match status" value="1"/>
</dbReference>
<comment type="similarity">
    <text evidence="1">Belongs to the sigma-70 factor family. ECF subfamily.</text>
</comment>
<keyword evidence="8" id="KW-1185">Reference proteome</keyword>
<dbReference type="InterPro" id="IPR013324">
    <property type="entry name" value="RNA_pol_sigma_r3/r4-like"/>
</dbReference>
<dbReference type="InterPro" id="IPR007627">
    <property type="entry name" value="RNA_pol_sigma70_r2"/>
</dbReference>
<dbReference type="CDD" id="cd06171">
    <property type="entry name" value="Sigma70_r4"/>
    <property type="match status" value="1"/>
</dbReference>
<feature type="domain" description="RNA polymerase sigma-70 region 2" evidence="5">
    <location>
        <begin position="51"/>
        <end position="116"/>
    </location>
</feature>
<keyword evidence="3" id="KW-0731">Sigma factor</keyword>
<evidence type="ECO:0000256" key="3">
    <source>
        <dbReference type="ARBA" id="ARBA00023082"/>
    </source>
</evidence>
<evidence type="ECO:0000256" key="1">
    <source>
        <dbReference type="ARBA" id="ARBA00010641"/>
    </source>
</evidence>
<accession>A0ABY9X810</accession>
<dbReference type="Gene3D" id="1.10.1740.10">
    <property type="match status" value="1"/>
</dbReference>
<name>A0ABY9X810_9BACT</name>
<dbReference type="InterPro" id="IPR014284">
    <property type="entry name" value="RNA_pol_sigma-70_dom"/>
</dbReference>